<dbReference type="SUPFAM" id="SSF47203">
    <property type="entry name" value="Acyl-CoA dehydrogenase C-terminal domain-like"/>
    <property type="match status" value="1"/>
</dbReference>
<dbReference type="Gene3D" id="2.40.110.10">
    <property type="entry name" value="Butyryl-CoA Dehydrogenase, subunit A, domain 2"/>
    <property type="match status" value="1"/>
</dbReference>
<comment type="cofactor">
    <cofactor evidence="1">
        <name>FAD</name>
        <dbReference type="ChEBI" id="CHEBI:57692"/>
    </cofactor>
</comment>
<dbReference type="InterPro" id="IPR046373">
    <property type="entry name" value="Acyl-CoA_Oxase/DH_mid-dom_sf"/>
</dbReference>
<dbReference type="PANTHER" id="PTHR42807">
    <property type="entry name" value="GLUTARYL-COA DEHYDROGENASE, MITOCHONDRIAL"/>
    <property type="match status" value="1"/>
</dbReference>
<dbReference type="Gene3D" id="1.20.140.10">
    <property type="entry name" value="Butyryl-CoA Dehydrogenase, subunit A, domain 3"/>
    <property type="match status" value="1"/>
</dbReference>
<protein>
    <recommendedName>
        <fullName evidence="11">glutaryl-CoA dehydrogenase (ETF)</fullName>
        <ecNumber evidence="11">1.3.8.6</ecNumber>
    </recommendedName>
</protein>
<dbReference type="AlphaFoldDB" id="A0A5E8CIX2"/>
<evidence type="ECO:0000256" key="7">
    <source>
        <dbReference type="ARBA" id="ARBA00023002"/>
    </source>
</evidence>
<evidence type="ECO:0000256" key="4">
    <source>
        <dbReference type="ARBA" id="ARBA00022630"/>
    </source>
</evidence>
<dbReference type="EMBL" id="CABVLZ010000004">
    <property type="protein sequence ID" value="VVU95328.1"/>
    <property type="molecule type" value="Genomic_DNA"/>
</dbReference>
<dbReference type="Pfam" id="PF02770">
    <property type="entry name" value="Acyl-CoA_dh_M"/>
    <property type="match status" value="1"/>
</dbReference>
<feature type="domain" description="Acyl-CoA dehydrogenase/oxidase N-terminal" evidence="15">
    <location>
        <begin position="17"/>
        <end position="117"/>
    </location>
</feature>
<dbReference type="Pfam" id="PF00441">
    <property type="entry name" value="Acyl-CoA_dh_1"/>
    <property type="match status" value="1"/>
</dbReference>
<dbReference type="InterPro" id="IPR013786">
    <property type="entry name" value="AcylCoA_DH/ox_N"/>
</dbReference>
<evidence type="ECO:0000259" key="14">
    <source>
        <dbReference type="Pfam" id="PF02770"/>
    </source>
</evidence>
<evidence type="ECO:0000256" key="8">
    <source>
        <dbReference type="ARBA" id="ARBA00023128"/>
    </source>
</evidence>
<evidence type="ECO:0000256" key="9">
    <source>
        <dbReference type="ARBA" id="ARBA00037899"/>
    </source>
</evidence>
<dbReference type="GO" id="GO:0000062">
    <property type="term" value="F:fatty-acyl-CoA binding"/>
    <property type="evidence" value="ECO:0007669"/>
    <property type="project" value="TreeGrafter"/>
</dbReference>
<keyword evidence="6" id="KW-0809">Transit peptide</keyword>
<reference evidence="16" key="1">
    <citation type="submission" date="2019-09" db="EMBL/GenBank/DDBJ databases">
        <authorList>
            <person name="Needham M D."/>
        </authorList>
    </citation>
    <scope>NUCLEOTIDE SEQUENCE</scope>
</reference>
<proteinExistence type="inferred from homology"/>
<dbReference type="Gene3D" id="1.10.540.10">
    <property type="entry name" value="Acyl-CoA dehydrogenase/oxidase, N-terminal domain"/>
    <property type="match status" value="1"/>
</dbReference>
<evidence type="ECO:0000259" key="13">
    <source>
        <dbReference type="Pfam" id="PF00441"/>
    </source>
</evidence>
<dbReference type="Pfam" id="PF02771">
    <property type="entry name" value="Acyl-CoA_dh_N"/>
    <property type="match status" value="1"/>
</dbReference>
<evidence type="ECO:0000259" key="15">
    <source>
        <dbReference type="Pfam" id="PF02771"/>
    </source>
</evidence>
<evidence type="ECO:0000256" key="11">
    <source>
        <dbReference type="ARBA" id="ARBA00039033"/>
    </source>
</evidence>
<dbReference type="InterPro" id="IPR036250">
    <property type="entry name" value="AcylCo_DH-like_C"/>
</dbReference>
<dbReference type="InterPro" id="IPR037069">
    <property type="entry name" value="AcylCoA_DH/ox_N_sf"/>
</dbReference>
<evidence type="ECO:0000256" key="3">
    <source>
        <dbReference type="ARBA" id="ARBA00009347"/>
    </source>
</evidence>
<keyword evidence="8" id="KW-0496">Mitochondrion</keyword>
<dbReference type="GO" id="GO:0005759">
    <property type="term" value="C:mitochondrial matrix"/>
    <property type="evidence" value="ECO:0007669"/>
    <property type="project" value="UniProtKB-SubCell"/>
</dbReference>
<dbReference type="InterPro" id="IPR009075">
    <property type="entry name" value="AcylCo_DH/oxidase_C"/>
</dbReference>
<dbReference type="PANTHER" id="PTHR42807:SF1">
    <property type="entry name" value="GLUTARYL-COA DEHYDROGENASE, MITOCHONDRIAL"/>
    <property type="match status" value="1"/>
</dbReference>
<dbReference type="GO" id="GO:0004361">
    <property type="term" value="F:glutaryl-CoA dehydrogenase activity"/>
    <property type="evidence" value="ECO:0007669"/>
    <property type="project" value="UniProtKB-EC"/>
</dbReference>
<dbReference type="InterPro" id="IPR009100">
    <property type="entry name" value="AcylCoA_DH/oxidase_NM_dom_sf"/>
</dbReference>
<dbReference type="GO" id="GO:0046949">
    <property type="term" value="P:fatty-acyl-CoA biosynthetic process"/>
    <property type="evidence" value="ECO:0007669"/>
    <property type="project" value="TreeGrafter"/>
</dbReference>
<dbReference type="InterPro" id="IPR006089">
    <property type="entry name" value="Acyl-CoA_DH_CS"/>
</dbReference>
<feature type="domain" description="Acyl-CoA oxidase/dehydrogenase middle" evidence="14">
    <location>
        <begin position="121"/>
        <end position="211"/>
    </location>
</feature>
<gene>
    <name evidence="16" type="ORF">CPAV1605_1079</name>
</gene>
<dbReference type="GO" id="GO:0033539">
    <property type="term" value="P:fatty acid beta-oxidation using acyl-CoA dehydrogenase"/>
    <property type="evidence" value="ECO:0007669"/>
    <property type="project" value="TreeGrafter"/>
</dbReference>
<dbReference type="SUPFAM" id="SSF56645">
    <property type="entry name" value="Acyl-CoA dehydrogenase NM domain-like"/>
    <property type="match status" value="1"/>
</dbReference>
<feature type="domain" description="Acyl-CoA dehydrogenase/oxidase C-terminal" evidence="13">
    <location>
        <begin position="229"/>
        <end position="369"/>
    </location>
</feature>
<evidence type="ECO:0000256" key="10">
    <source>
        <dbReference type="ARBA" id="ARBA00037927"/>
    </source>
</evidence>
<evidence type="ECO:0000256" key="6">
    <source>
        <dbReference type="ARBA" id="ARBA00022946"/>
    </source>
</evidence>
<evidence type="ECO:0000313" key="16">
    <source>
        <dbReference type="EMBL" id="VVU95328.1"/>
    </source>
</evidence>
<evidence type="ECO:0000256" key="2">
    <source>
        <dbReference type="ARBA" id="ARBA00004305"/>
    </source>
</evidence>
<dbReference type="InterPro" id="IPR052033">
    <property type="entry name" value="Glutaryl-CoA_DH_mitochondrial"/>
</dbReference>
<dbReference type="GO" id="GO:0050660">
    <property type="term" value="F:flavin adenine dinucleotide binding"/>
    <property type="evidence" value="ECO:0007669"/>
    <property type="project" value="InterPro"/>
</dbReference>
<evidence type="ECO:0000256" key="12">
    <source>
        <dbReference type="ARBA" id="ARBA00049493"/>
    </source>
</evidence>
<keyword evidence="5" id="KW-0274">FAD</keyword>
<name>A0A5E8CIX2_9ZZZZ</name>
<dbReference type="InterPro" id="IPR006091">
    <property type="entry name" value="Acyl-CoA_Oxase/DH_mid-dom"/>
</dbReference>
<comment type="similarity">
    <text evidence="3">Belongs to the acyl-CoA dehydrogenase family.</text>
</comment>
<accession>A0A5E8CIX2</accession>
<evidence type="ECO:0000256" key="5">
    <source>
        <dbReference type="ARBA" id="ARBA00022827"/>
    </source>
</evidence>
<comment type="pathway">
    <text evidence="10">Amino-acid metabolism; tryptophan metabolism.</text>
</comment>
<organism evidence="16">
    <name type="scientific">seawater metagenome</name>
    <dbReference type="NCBI Taxonomy" id="1561972"/>
    <lineage>
        <taxon>unclassified sequences</taxon>
        <taxon>metagenomes</taxon>
        <taxon>ecological metagenomes</taxon>
    </lineage>
</organism>
<dbReference type="PROSITE" id="PS00073">
    <property type="entry name" value="ACYL_COA_DH_2"/>
    <property type="match status" value="1"/>
</dbReference>
<comment type="catalytic activity">
    <reaction evidence="12">
        <text>glutaryl-CoA + oxidized [electron-transfer flavoprotein] + 2 H(+) = (2E)-butenoyl-CoA + reduced [electron-transfer flavoprotein] + CO2</text>
        <dbReference type="Rhea" id="RHEA:13389"/>
        <dbReference type="Rhea" id="RHEA-COMP:10685"/>
        <dbReference type="Rhea" id="RHEA-COMP:10686"/>
        <dbReference type="ChEBI" id="CHEBI:15378"/>
        <dbReference type="ChEBI" id="CHEBI:16526"/>
        <dbReference type="ChEBI" id="CHEBI:57332"/>
        <dbReference type="ChEBI" id="CHEBI:57378"/>
        <dbReference type="ChEBI" id="CHEBI:57692"/>
        <dbReference type="ChEBI" id="CHEBI:58307"/>
        <dbReference type="EC" id="1.3.8.6"/>
    </reaction>
</comment>
<comment type="subcellular location">
    <subcellularLocation>
        <location evidence="2">Mitochondrion matrix</location>
    </subcellularLocation>
</comment>
<dbReference type="PROSITE" id="PS00072">
    <property type="entry name" value="ACYL_COA_DH_1"/>
    <property type="match status" value="1"/>
</dbReference>
<sequence>MNRINILKPALNIGNTNKLILESVNKFCRTELKEALINKTSNRDIYKRFGEMGILGPTINLGSSYKMYGLMAKEIEYIDSGFRSMYSVQSSLVMNPINKYGSSEIKNNYLPGLASGELIGCFGLTEPDSGSDAASMKTNAKLVGDEYIINGGKTWITNSPIADVLIVWAKLDGKVNGFVLDRNMKGIETPEIKDKMSLKSSTTGMIFLDNVKVPKENKLDILGMKGPFSCLNDARLGISFGVLGAMESCMETALDYSMNRKMFGSFLAEKQLIQGKFADMATEYNLGLLAALEVADKVDNKEMIPEMISLIKRNNCNKSLQIARTCRDILGGNGISGEYKIFRHLINLETVNTYEGTFDVHSLILGNHLTNLKAF</sequence>
<evidence type="ECO:0000256" key="1">
    <source>
        <dbReference type="ARBA" id="ARBA00001974"/>
    </source>
</evidence>
<keyword evidence="7" id="KW-0560">Oxidoreductase</keyword>
<keyword evidence="4" id="KW-0285">Flavoprotein</keyword>
<dbReference type="EC" id="1.3.8.6" evidence="11"/>
<comment type="pathway">
    <text evidence="9">Amino-acid metabolism; lysine degradation.</text>
</comment>